<dbReference type="EMBL" id="VDMD01000003">
    <property type="protein sequence ID" value="TRM66940.1"/>
    <property type="molecule type" value="Genomic_DNA"/>
</dbReference>
<dbReference type="Gene3D" id="3.40.50.1820">
    <property type="entry name" value="alpha/beta hydrolase"/>
    <property type="match status" value="1"/>
</dbReference>
<protein>
    <recommendedName>
        <fullName evidence="1">AB hydrolase-1 domain-containing protein</fullName>
    </recommendedName>
</protein>
<sequence length="338" mass="36627">MQSITIPTKGITFSYLDSGVPANPASAETFIVIHGHSFNANVWQKVMAQAPSHGARIIAINRRNYPGSTEYDRSEAETFANGTLIDRVALMKEEGAILDLMVDGLVRKLGLSSVNVLGWSMGNAFLMSMIAAIVSLPAAAAQRLQAAVKTFIMWDAPITALGFEGYEYNTPLYDESIPSEARGFAFVKWVSSYFVHDLASPARDITQLKVFDADLSRPPTIEKMGEQIMAVASFVESAVGDVPIVSDGFQPAIAEIRRAALFTPAVAACWPQSRVTYLWNSSSCWNVVWATWTIEAEAKAAAGKGMPLAFKVLEGGNHMAHWDLPDKTMAAFVGSVKA</sequence>
<proteinExistence type="predicted"/>
<evidence type="ECO:0000313" key="3">
    <source>
        <dbReference type="Proteomes" id="UP000320762"/>
    </source>
</evidence>
<name>A0A550CQ61_9AGAR</name>
<feature type="domain" description="AB hydrolase-1" evidence="1">
    <location>
        <begin position="31"/>
        <end position="329"/>
    </location>
</feature>
<dbReference type="InterPro" id="IPR000073">
    <property type="entry name" value="AB_hydrolase_1"/>
</dbReference>
<reference evidence="2 3" key="1">
    <citation type="journal article" date="2019" name="New Phytol.">
        <title>Comparative genomics reveals unique wood-decay strategies and fruiting body development in the Schizophyllaceae.</title>
        <authorList>
            <person name="Almasi E."/>
            <person name="Sahu N."/>
            <person name="Krizsan K."/>
            <person name="Balint B."/>
            <person name="Kovacs G.M."/>
            <person name="Kiss B."/>
            <person name="Cseklye J."/>
            <person name="Drula E."/>
            <person name="Henrissat B."/>
            <person name="Nagy I."/>
            <person name="Chovatia M."/>
            <person name="Adam C."/>
            <person name="LaButti K."/>
            <person name="Lipzen A."/>
            <person name="Riley R."/>
            <person name="Grigoriev I.V."/>
            <person name="Nagy L.G."/>
        </authorList>
    </citation>
    <scope>NUCLEOTIDE SEQUENCE [LARGE SCALE GENOMIC DNA]</scope>
    <source>
        <strain evidence="2 3">NL-1724</strain>
    </source>
</reference>
<evidence type="ECO:0000259" key="1">
    <source>
        <dbReference type="Pfam" id="PF12697"/>
    </source>
</evidence>
<dbReference type="Pfam" id="PF12697">
    <property type="entry name" value="Abhydrolase_6"/>
    <property type="match status" value="1"/>
</dbReference>
<keyword evidence="3" id="KW-1185">Reference proteome</keyword>
<comment type="caution">
    <text evidence="2">The sequence shown here is derived from an EMBL/GenBank/DDBJ whole genome shotgun (WGS) entry which is preliminary data.</text>
</comment>
<dbReference type="InterPro" id="IPR029058">
    <property type="entry name" value="AB_hydrolase_fold"/>
</dbReference>
<dbReference type="OrthoDB" id="3251587at2759"/>
<evidence type="ECO:0000313" key="2">
    <source>
        <dbReference type="EMBL" id="TRM66940.1"/>
    </source>
</evidence>
<dbReference type="SUPFAM" id="SSF53474">
    <property type="entry name" value="alpha/beta-Hydrolases"/>
    <property type="match status" value="1"/>
</dbReference>
<dbReference type="Proteomes" id="UP000320762">
    <property type="component" value="Unassembled WGS sequence"/>
</dbReference>
<dbReference type="AlphaFoldDB" id="A0A550CQ61"/>
<accession>A0A550CQ61</accession>
<organism evidence="2 3">
    <name type="scientific">Schizophyllum amplum</name>
    <dbReference type="NCBI Taxonomy" id="97359"/>
    <lineage>
        <taxon>Eukaryota</taxon>
        <taxon>Fungi</taxon>
        <taxon>Dikarya</taxon>
        <taxon>Basidiomycota</taxon>
        <taxon>Agaricomycotina</taxon>
        <taxon>Agaricomycetes</taxon>
        <taxon>Agaricomycetidae</taxon>
        <taxon>Agaricales</taxon>
        <taxon>Schizophyllaceae</taxon>
        <taxon>Schizophyllum</taxon>
    </lineage>
</organism>
<gene>
    <name evidence="2" type="ORF">BD626DRAFT_484271</name>
</gene>